<name>A0ACB6S5T1_9PLEO</name>
<comment type="caution">
    <text evidence="1">The sequence shown here is derived from an EMBL/GenBank/DDBJ whole genome shotgun (WGS) entry which is preliminary data.</text>
</comment>
<protein>
    <submittedName>
        <fullName evidence="1">Siderochrome-iron transporter Sit1</fullName>
    </submittedName>
</protein>
<dbReference type="EMBL" id="MU006713">
    <property type="protein sequence ID" value="KAF2628569.1"/>
    <property type="molecule type" value="Genomic_DNA"/>
</dbReference>
<gene>
    <name evidence="1" type="ORF">BU25DRAFT_467289</name>
</gene>
<accession>A0ACB6S5T1</accession>
<organism evidence="1 2">
    <name type="scientific">Macroventuria anomochaeta</name>
    <dbReference type="NCBI Taxonomy" id="301207"/>
    <lineage>
        <taxon>Eukaryota</taxon>
        <taxon>Fungi</taxon>
        <taxon>Dikarya</taxon>
        <taxon>Ascomycota</taxon>
        <taxon>Pezizomycotina</taxon>
        <taxon>Dothideomycetes</taxon>
        <taxon>Pleosporomycetidae</taxon>
        <taxon>Pleosporales</taxon>
        <taxon>Pleosporineae</taxon>
        <taxon>Didymellaceae</taxon>
        <taxon>Macroventuria</taxon>
    </lineage>
</organism>
<evidence type="ECO:0000313" key="1">
    <source>
        <dbReference type="EMBL" id="KAF2628569.1"/>
    </source>
</evidence>
<reference evidence="1" key="1">
    <citation type="journal article" date="2020" name="Stud. Mycol.">
        <title>101 Dothideomycetes genomes: a test case for predicting lifestyles and emergence of pathogens.</title>
        <authorList>
            <person name="Haridas S."/>
            <person name="Albert R."/>
            <person name="Binder M."/>
            <person name="Bloem J."/>
            <person name="Labutti K."/>
            <person name="Salamov A."/>
            <person name="Andreopoulos B."/>
            <person name="Baker S."/>
            <person name="Barry K."/>
            <person name="Bills G."/>
            <person name="Bluhm B."/>
            <person name="Cannon C."/>
            <person name="Castanera R."/>
            <person name="Culley D."/>
            <person name="Daum C."/>
            <person name="Ezra D."/>
            <person name="Gonzalez J."/>
            <person name="Henrissat B."/>
            <person name="Kuo A."/>
            <person name="Liang C."/>
            <person name="Lipzen A."/>
            <person name="Lutzoni F."/>
            <person name="Magnuson J."/>
            <person name="Mondo S."/>
            <person name="Nolan M."/>
            <person name="Ohm R."/>
            <person name="Pangilinan J."/>
            <person name="Park H.-J."/>
            <person name="Ramirez L."/>
            <person name="Alfaro M."/>
            <person name="Sun H."/>
            <person name="Tritt A."/>
            <person name="Yoshinaga Y."/>
            <person name="Zwiers L.-H."/>
            <person name="Turgeon B."/>
            <person name="Goodwin S."/>
            <person name="Spatafora J."/>
            <person name="Crous P."/>
            <person name="Grigoriev I."/>
        </authorList>
    </citation>
    <scope>NUCLEOTIDE SEQUENCE</scope>
    <source>
        <strain evidence="1">CBS 525.71</strain>
    </source>
</reference>
<sequence>MPELDEKAPPSPRYSTTSQPNRAPFDTVSPGVARIEATAEHITLANRVWIFFGVLLIAWAYGLDSTLRVAYQPIAVDALNAHSLLATVTVVRAVIGAAAQPTVAKIADVFGRIEVLLVSVLLYVLGTAIEASANCPATFAVGSLFYQIGYTATILIVEVIVADTTSLRSRLFFSYIPAAPFVVNTWIGGEVLPILRAGKSWRYGFWVWCIAYPISALPLLSSLWWVNRKAKRAGTLQHYKTPVQEHGGWKVVKALFWQLDVIGIILAICVFGFILVPLTINGGPNPTWDEAKFIAPLVIGVLCIPVWIRWESIAPHPMVPFYLLKDRAVWGALAIAFFLMFAWGCQGEFLFSVLRVAFNQSEKSANRIAALYSFCSTLTGIVVGMAVYRVRRLKPFILFGTCLFLVAFGLMIYYRGGVGTHGGIVGAQILLGIAGGFFPYAAQASIQAATSHEHVAVVTGLYLATYNVGTALGNAVAGLTMSQVLNDELRARLSKEAADKWYAKPLDHLKNFPPGTAERNAVIEAFKVFQRVVCIIGASACLGLIVFAFCTRNPRLPDTQSLPYDELPQNELHTSSSGGVTSPPTFVCVLPCPAGVFCKAKCSTMSAANSASSSASTAFSDSSSHSGAFFAKNVLIV</sequence>
<evidence type="ECO:0000313" key="2">
    <source>
        <dbReference type="Proteomes" id="UP000799754"/>
    </source>
</evidence>
<proteinExistence type="predicted"/>
<dbReference type="Proteomes" id="UP000799754">
    <property type="component" value="Unassembled WGS sequence"/>
</dbReference>
<keyword evidence="2" id="KW-1185">Reference proteome</keyword>